<reference evidence="5" key="1">
    <citation type="submission" date="2022-08" db="EMBL/GenBank/DDBJ databases">
        <title>Draft genome sequencing of Roseisolibacter agri AW1220.</title>
        <authorList>
            <person name="Tobiishi Y."/>
            <person name="Tonouchi A."/>
        </authorList>
    </citation>
    <scope>NUCLEOTIDE SEQUENCE</scope>
    <source>
        <strain evidence="5">AW1220</strain>
    </source>
</reference>
<dbReference type="AlphaFoldDB" id="A0AA37Q8Z0"/>
<keyword evidence="2" id="KW-0812">Transmembrane</keyword>
<feature type="chain" id="PRO_5041316407" description="Soluble ligand binding domain-containing protein" evidence="3">
    <location>
        <begin position="21"/>
        <end position="279"/>
    </location>
</feature>
<keyword evidence="6" id="KW-1185">Reference proteome</keyword>
<evidence type="ECO:0000256" key="1">
    <source>
        <dbReference type="SAM" id="MobiDB-lite"/>
    </source>
</evidence>
<keyword evidence="2" id="KW-0472">Membrane</keyword>
<gene>
    <name evidence="5" type="ORF">rosag_49920</name>
</gene>
<evidence type="ECO:0000259" key="4">
    <source>
        <dbReference type="Pfam" id="PF10531"/>
    </source>
</evidence>
<organism evidence="5 6">
    <name type="scientific">Roseisolibacter agri</name>
    <dbReference type="NCBI Taxonomy" id="2014610"/>
    <lineage>
        <taxon>Bacteria</taxon>
        <taxon>Pseudomonadati</taxon>
        <taxon>Gemmatimonadota</taxon>
        <taxon>Gemmatimonadia</taxon>
        <taxon>Gemmatimonadales</taxon>
        <taxon>Gemmatimonadaceae</taxon>
        <taxon>Roseisolibacter</taxon>
    </lineage>
</organism>
<feature type="region of interest" description="Disordered" evidence="1">
    <location>
        <begin position="65"/>
        <end position="84"/>
    </location>
</feature>
<comment type="caution">
    <text evidence="5">The sequence shown here is derived from an EMBL/GenBank/DDBJ whole genome shotgun (WGS) entry which is preliminary data.</text>
</comment>
<dbReference type="InterPro" id="IPR019554">
    <property type="entry name" value="Soluble_ligand-bd"/>
</dbReference>
<feature type="transmembrane region" description="Helical" evidence="2">
    <location>
        <begin position="256"/>
        <end position="274"/>
    </location>
</feature>
<dbReference type="SUPFAM" id="SSF142984">
    <property type="entry name" value="Nqo1 middle domain-like"/>
    <property type="match status" value="1"/>
</dbReference>
<feature type="domain" description="Soluble ligand binding" evidence="4">
    <location>
        <begin position="169"/>
        <end position="215"/>
    </location>
</feature>
<keyword evidence="2" id="KW-1133">Transmembrane helix</keyword>
<feature type="signal peptide" evidence="3">
    <location>
        <begin position="1"/>
        <end position="20"/>
    </location>
</feature>
<protein>
    <recommendedName>
        <fullName evidence="4">Soluble ligand binding domain-containing protein</fullName>
    </recommendedName>
</protein>
<dbReference type="InterPro" id="IPR049712">
    <property type="entry name" value="Poly_export"/>
</dbReference>
<evidence type="ECO:0000256" key="3">
    <source>
        <dbReference type="SAM" id="SignalP"/>
    </source>
</evidence>
<dbReference type="Proteomes" id="UP001161325">
    <property type="component" value="Unassembled WGS sequence"/>
</dbReference>
<keyword evidence="3" id="KW-0732">Signal</keyword>
<dbReference type="PANTHER" id="PTHR33619:SF3">
    <property type="entry name" value="POLYSACCHARIDE EXPORT PROTEIN GFCE-RELATED"/>
    <property type="match status" value="1"/>
</dbReference>
<dbReference type="GO" id="GO:0015159">
    <property type="term" value="F:polysaccharide transmembrane transporter activity"/>
    <property type="evidence" value="ECO:0007669"/>
    <property type="project" value="InterPro"/>
</dbReference>
<feature type="compositionally biased region" description="Basic and acidic residues" evidence="1">
    <location>
        <begin position="65"/>
        <end position="82"/>
    </location>
</feature>
<evidence type="ECO:0000313" key="6">
    <source>
        <dbReference type="Proteomes" id="UP001161325"/>
    </source>
</evidence>
<dbReference type="PANTHER" id="PTHR33619">
    <property type="entry name" value="POLYSACCHARIDE EXPORT PROTEIN GFCE-RELATED"/>
    <property type="match status" value="1"/>
</dbReference>
<proteinExistence type="predicted"/>
<evidence type="ECO:0000256" key="2">
    <source>
        <dbReference type="SAM" id="Phobius"/>
    </source>
</evidence>
<accession>A0AA37Q8Z0</accession>
<dbReference type="Gene3D" id="3.10.560.10">
    <property type="entry name" value="Outer membrane lipoprotein wza domain like"/>
    <property type="match status" value="1"/>
</dbReference>
<name>A0AA37Q8Z0_9BACT</name>
<evidence type="ECO:0000313" key="5">
    <source>
        <dbReference type="EMBL" id="GLC28479.1"/>
    </source>
</evidence>
<dbReference type="Pfam" id="PF10531">
    <property type="entry name" value="SLBB"/>
    <property type="match status" value="1"/>
</dbReference>
<dbReference type="EMBL" id="BRXS01000010">
    <property type="protein sequence ID" value="GLC28479.1"/>
    <property type="molecule type" value="Genomic_DNA"/>
</dbReference>
<sequence length="279" mass="29619">MVALALPAAAHGAAAGPALAVSSALLLQTPATAGRATDATPRPASEVTSQTLRATRAELTAALDRAERAASRASGRERERAQAEATAIRARLRDGDFRAGDRLSLALGGDTATREISIREGPQIELPYGIPPLVLTGVLRAELSDAVATHLRKYVREPDVRVRLLQRLSVSGAVGRPGVYWVQPDMPLAEVIMRAGGIGAGAKTDKVVVTRAGKEVIDRKTFARLSREGRTVEESNLQPGDEVRVPIGSQRNWGQIATYAFFGVSILTAALALIRSSYQ</sequence>